<protein>
    <submittedName>
        <fullName evidence="5">Crp/Fnr family transcriptional regulator</fullName>
    </submittedName>
</protein>
<evidence type="ECO:0000256" key="3">
    <source>
        <dbReference type="ARBA" id="ARBA00023163"/>
    </source>
</evidence>
<proteinExistence type="predicted"/>
<gene>
    <name evidence="5" type="ORF">IAD42_09300</name>
</gene>
<comment type="caution">
    <text evidence="5">The sequence shown here is derived from an EMBL/GenBank/DDBJ whole genome shotgun (WGS) entry which is preliminary data.</text>
</comment>
<dbReference type="SUPFAM" id="SSF51206">
    <property type="entry name" value="cAMP-binding domain-like"/>
    <property type="match status" value="1"/>
</dbReference>
<dbReference type="PROSITE" id="PS50042">
    <property type="entry name" value="CNMP_BINDING_3"/>
    <property type="match status" value="1"/>
</dbReference>
<keyword evidence="1" id="KW-0805">Transcription regulation</keyword>
<keyword evidence="3" id="KW-0804">Transcription</keyword>
<reference evidence="5" key="1">
    <citation type="submission" date="2020-10" db="EMBL/GenBank/DDBJ databases">
        <authorList>
            <person name="Gilroy R."/>
        </authorList>
    </citation>
    <scope>NUCLEOTIDE SEQUENCE</scope>
    <source>
        <strain evidence="5">ChiHecec3B27-6122</strain>
    </source>
</reference>
<dbReference type="InterPro" id="IPR018490">
    <property type="entry name" value="cNMP-bd_dom_sf"/>
</dbReference>
<dbReference type="CDD" id="cd00038">
    <property type="entry name" value="CAP_ED"/>
    <property type="match status" value="1"/>
</dbReference>
<dbReference type="Pfam" id="PF13545">
    <property type="entry name" value="HTH_Crp_2"/>
    <property type="match status" value="1"/>
</dbReference>
<reference evidence="5" key="2">
    <citation type="journal article" date="2021" name="PeerJ">
        <title>Extensive microbial diversity within the chicken gut microbiome revealed by metagenomics and culture.</title>
        <authorList>
            <person name="Gilroy R."/>
            <person name="Ravi A."/>
            <person name="Getino M."/>
            <person name="Pursley I."/>
            <person name="Horton D.L."/>
            <person name="Alikhan N.F."/>
            <person name="Baker D."/>
            <person name="Gharbi K."/>
            <person name="Hall N."/>
            <person name="Watson M."/>
            <person name="Adriaenssens E.M."/>
            <person name="Foster-Nyarko E."/>
            <person name="Jarju S."/>
            <person name="Secka A."/>
            <person name="Antonio M."/>
            <person name="Oren A."/>
            <person name="Chaudhuri R.R."/>
            <person name="La Ragione R."/>
            <person name="Hildebrand F."/>
            <person name="Pallen M.J."/>
        </authorList>
    </citation>
    <scope>NUCLEOTIDE SEQUENCE</scope>
    <source>
        <strain evidence="5">ChiHecec3B27-6122</strain>
    </source>
</reference>
<dbReference type="SUPFAM" id="SSF46785">
    <property type="entry name" value="Winged helix' DNA-binding domain"/>
    <property type="match status" value="1"/>
</dbReference>
<keyword evidence="2" id="KW-0238">DNA-binding</keyword>
<evidence type="ECO:0000256" key="2">
    <source>
        <dbReference type="ARBA" id="ARBA00023125"/>
    </source>
</evidence>
<evidence type="ECO:0000259" key="4">
    <source>
        <dbReference type="PROSITE" id="PS50042"/>
    </source>
</evidence>
<dbReference type="InterPro" id="IPR000595">
    <property type="entry name" value="cNMP-bd_dom"/>
</dbReference>
<dbReference type="InterPro" id="IPR014710">
    <property type="entry name" value="RmlC-like_jellyroll"/>
</dbReference>
<organism evidence="5 6">
    <name type="scientific">Candidatus Scatomorpha pullistercoris</name>
    <dbReference type="NCBI Taxonomy" id="2840929"/>
    <lineage>
        <taxon>Bacteria</taxon>
        <taxon>Bacillati</taxon>
        <taxon>Bacillota</taxon>
        <taxon>Clostridia</taxon>
        <taxon>Eubacteriales</taxon>
        <taxon>Candidatus Scatomorpha</taxon>
    </lineage>
</organism>
<evidence type="ECO:0000313" key="5">
    <source>
        <dbReference type="EMBL" id="HIS98159.1"/>
    </source>
</evidence>
<dbReference type="GO" id="GO:0003677">
    <property type="term" value="F:DNA binding"/>
    <property type="evidence" value="ECO:0007669"/>
    <property type="project" value="UniProtKB-KW"/>
</dbReference>
<evidence type="ECO:0000313" key="6">
    <source>
        <dbReference type="Proteomes" id="UP000886876"/>
    </source>
</evidence>
<dbReference type="Gene3D" id="2.60.120.10">
    <property type="entry name" value="Jelly Rolls"/>
    <property type="match status" value="1"/>
</dbReference>
<name>A0A9D1G7L7_9FIRM</name>
<dbReference type="Pfam" id="PF00027">
    <property type="entry name" value="cNMP_binding"/>
    <property type="match status" value="1"/>
</dbReference>
<dbReference type="GO" id="GO:0006355">
    <property type="term" value="P:regulation of DNA-templated transcription"/>
    <property type="evidence" value="ECO:0007669"/>
    <property type="project" value="InterPro"/>
</dbReference>
<dbReference type="InterPro" id="IPR012318">
    <property type="entry name" value="HTH_CRP"/>
</dbReference>
<dbReference type="EMBL" id="DVJS01000232">
    <property type="protein sequence ID" value="HIS98159.1"/>
    <property type="molecule type" value="Genomic_DNA"/>
</dbReference>
<feature type="domain" description="Cyclic nucleotide-binding" evidence="4">
    <location>
        <begin position="36"/>
        <end position="134"/>
    </location>
</feature>
<sequence>MDTYSGDISYFDGRDKELDASYLKKKLCKKKYLLEFEKGELIITQGEEVDACYYLDKGYVIAYETVKGRRRIFDAFNSNNLLLCSYATCDRPCAFFYEAREYCAVYSISMEKVKKLLENDANFARAVLTQTTRDLLVCQDLLRKCTSHNVSWLVSDLIIVLAARNSHVSNGITYLNDRFTQNQIAEMLFINRITCLKELHRLADLGLIDMQGSYIGIRDMDGLMEYRRSCQETKQGG</sequence>
<evidence type="ECO:0000256" key="1">
    <source>
        <dbReference type="ARBA" id="ARBA00023015"/>
    </source>
</evidence>
<accession>A0A9D1G7L7</accession>
<dbReference type="Proteomes" id="UP000886876">
    <property type="component" value="Unassembled WGS sequence"/>
</dbReference>
<dbReference type="AlphaFoldDB" id="A0A9D1G7L7"/>
<dbReference type="InterPro" id="IPR036390">
    <property type="entry name" value="WH_DNA-bd_sf"/>
</dbReference>